<dbReference type="Proteomes" id="UP000466966">
    <property type="component" value="Unassembled WGS sequence"/>
</dbReference>
<proteinExistence type="predicted"/>
<dbReference type="AlphaFoldDB" id="A0A844YT76"/>
<accession>A0A844YT76</accession>
<dbReference type="Gene3D" id="1.10.10.10">
    <property type="entry name" value="Winged helix-like DNA-binding domain superfamily/Winged helix DNA-binding domain"/>
    <property type="match status" value="1"/>
</dbReference>
<reference evidence="1 2" key="1">
    <citation type="submission" date="2019-12" db="EMBL/GenBank/DDBJ databases">
        <title>Genomic-based taxomic classification of the family Erythrobacteraceae.</title>
        <authorList>
            <person name="Xu L."/>
        </authorList>
    </citation>
    <scope>NUCLEOTIDE SEQUENCE [LARGE SCALE GENOMIC DNA]</scope>
    <source>
        <strain evidence="1 2">M0322</strain>
    </source>
</reference>
<protein>
    <recommendedName>
        <fullName evidence="3">MarR family transcriptional regulator</fullName>
    </recommendedName>
</protein>
<evidence type="ECO:0008006" key="3">
    <source>
        <dbReference type="Google" id="ProtNLM"/>
    </source>
</evidence>
<dbReference type="SUPFAM" id="SSF46785">
    <property type="entry name" value="Winged helix' DNA-binding domain"/>
    <property type="match status" value="1"/>
</dbReference>
<dbReference type="EMBL" id="WTYV01000001">
    <property type="protein sequence ID" value="MXO70749.1"/>
    <property type="molecule type" value="Genomic_DNA"/>
</dbReference>
<evidence type="ECO:0000313" key="2">
    <source>
        <dbReference type="Proteomes" id="UP000466966"/>
    </source>
</evidence>
<name>A0A844YT76_9SPHN</name>
<evidence type="ECO:0000313" key="1">
    <source>
        <dbReference type="EMBL" id="MXO70749.1"/>
    </source>
</evidence>
<keyword evidence="2" id="KW-1185">Reference proteome</keyword>
<dbReference type="RefSeq" id="WP_160770625.1">
    <property type="nucleotide sequence ID" value="NZ_WTYV01000001.1"/>
</dbReference>
<dbReference type="InterPro" id="IPR036388">
    <property type="entry name" value="WH-like_DNA-bd_sf"/>
</dbReference>
<organism evidence="1 2">
    <name type="scientific">Alteraurantiacibacter buctensis</name>
    <dbReference type="NCBI Taxonomy" id="1503981"/>
    <lineage>
        <taxon>Bacteria</taxon>
        <taxon>Pseudomonadati</taxon>
        <taxon>Pseudomonadota</taxon>
        <taxon>Alphaproteobacteria</taxon>
        <taxon>Sphingomonadales</taxon>
        <taxon>Erythrobacteraceae</taxon>
        <taxon>Alteraurantiacibacter</taxon>
    </lineage>
</organism>
<dbReference type="OrthoDB" id="7594920at2"/>
<comment type="caution">
    <text evidence="1">The sequence shown here is derived from an EMBL/GenBank/DDBJ whole genome shotgun (WGS) entry which is preliminary data.</text>
</comment>
<sequence length="151" mass="16721">MGYVDFPEQQFEMCPQLRRLAQIVEEGFAAQQPVRKPYATPRLQYGGTVPADLLADLRARRNALFGADLFGEPGWDMLLELYRARMESRRLSIKSLAIASGAPATTAGRYIAMLIDGGLAERMEDPADGRRALIGITRKGFAKMDELLMAA</sequence>
<gene>
    <name evidence="1" type="ORF">GRI99_03765</name>
</gene>
<dbReference type="InterPro" id="IPR036390">
    <property type="entry name" value="WH_DNA-bd_sf"/>
</dbReference>